<dbReference type="AntiFam" id="ANF00051">
    <property type="entry name" value="Translation of DNA tandem repeat"/>
</dbReference>
<reference evidence="1 2" key="1">
    <citation type="journal article" date="2015" name="Genome Announc.">
        <title>Whole-Genome Sequence of Leptospira interrogans Serovar Hardjo Subtype Hardjoprajitno Strain Norma, Isolated from Cattle in a Leptospirosis Outbreak in Brazil.</title>
        <authorList>
            <person name="Cosate M.R."/>
            <person name="Soares S.C."/>
            <person name="Mendes T.A."/>
            <person name="Raittz R.T."/>
            <person name="Moreira E.C."/>
            <person name="Leite R."/>
            <person name="Fernandes G.R."/>
            <person name="Haddad J.P."/>
            <person name="Ortega J.M."/>
        </authorList>
    </citation>
    <scope>NUCLEOTIDE SEQUENCE [LARGE SCALE GENOMIC DNA]</scope>
    <source>
        <strain evidence="1 2">Norma</strain>
    </source>
</reference>
<gene>
    <name evidence="1" type="ORF">G436_1578</name>
</gene>
<dbReference type="PATRIC" id="fig|1279460.3.peg.1593"/>
<evidence type="ECO:0000313" key="1">
    <source>
        <dbReference type="EMBL" id="ALE38772.1"/>
    </source>
</evidence>
<evidence type="ECO:0000313" key="2">
    <source>
        <dbReference type="Proteomes" id="UP000056502"/>
    </source>
</evidence>
<dbReference type="AlphaFoldDB" id="A0A0M4NIS8"/>
<organism evidence="1">
    <name type="scientific">Leptospira interrogans serovar Hardjo str. Norma</name>
    <dbReference type="NCBI Taxonomy" id="1279460"/>
    <lineage>
        <taxon>Bacteria</taxon>
        <taxon>Pseudomonadati</taxon>
        <taxon>Spirochaetota</taxon>
        <taxon>Spirochaetia</taxon>
        <taxon>Leptospirales</taxon>
        <taxon>Leptospiraceae</taxon>
        <taxon>Leptospira</taxon>
    </lineage>
</organism>
<dbReference type="Proteomes" id="UP000056502">
    <property type="component" value="Chromosome I"/>
</dbReference>
<protein>
    <submittedName>
        <fullName evidence="1">Uncharacterized protein</fullName>
    </submittedName>
</protein>
<sequence length="46" mass="5407">MGTTTKLRFVRKTMWELLQITILRTNSKIVGIILLENFFSRTAHVK</sequence>
<name>A0A0M4NIS8_LEPIR</name>
<proteinExistence type="predicted"/>
<accession>A0A0M4NIS8</accession>
<dbReference type="EMBL" id="CP012603">
    <property type="protein sequence ID" value="ALE38772.1"/>
    <property type="molecule type" value="Genomic_DNA"/>
</dbReference>